<reference evidence="3 4" key="1">
    <citation type="submission" date="2024-11" db="EMBL/GenBank/DDBJ databases">
        <title>The Natural Products Discovery Center: Release of the First 8490 Sequenced Strains for Exploring Actinobacteria Biosynthetic Diversity.</title>
        <authorList>
            <person name="Kalkreuter E."/>
            <person name="Kautsar S.A."/>
            <person name="Yang D."/>
            <person name="Bader C.D."/>
            <person name="Teijaro C.N."/>
            <person name="Fluegel L."/>
            <person name="Davis C.M."/>
            <person name="Simpson J.R."/>
            <person name="Lauterbach L."/>
            <person name="Steele A.D."/>
            <person name="Gui C."/>
            <person name="Meng S."/>
            <person name="Li G."/>
            <person name="Viehrig K."/>
            <person name="Ye F."/>
            <person name="Su P."/>
            <person name="Kiefer A.F."/>
            <person name="Nichols A."/>
            <person name="Cepeda A.J."/>
            <person name="Yan W."/>
            <person name="Fan B."/>
            <person name="Jiang Y."/>
            <person name="Adhikari A."/>
            <person name="Zheng C.-J."/>
            <person name="Schuster L."/>
            <person name="Cowan T.M."/>
            <person name="Smanski M.J."/>
            <person name="Chevrette M.G."/>
            <person name="De Carvalho L.P.S."/>
            <person name="Shen B."/>
        </authorList>
    </citation>
    <scope>NUCLEOTIDE SEQUENCE [LARGE SCALE GENOMIC DNA]</scope>
    <source>
        <strain evidence="3 4">NPDC078403</strain>
    </source>
</reference>
<organism evidence="3 4">
    <name type="scientific">Pseudoalteromonas rhizosphaerae</name>
    <dbReference type="NCBI Taxonomy" id="2518973"/>
    <lineage>
        <taxon>Bacteria</taxon>
        <taxon>Pseudomonadati</taxon>
        <taxon>Pseudomonadota</taxon>
        <taxon>Gammaproteobacteria</taxon>
        <taxon>Alteromonadales</taxon>
        <taxon>Pseudoalteromonadaceae</taxon>
        <taxon>Pseudoalteromonas</taxon>
    </lineage>
</organism>
<proteinExistence type="inferred from homology"/>
<evidence type="ECO:0000313" key="4">
    <source>
        <dbReference type="Proteomes" id="UP001620262"/>
    </source>
</evidence>
<name>A0ABW8KWR5_9GAMM</name>
<gene>
    <name evidence="3" type="ORF">ACI2JU_07385</name>
</gene>
<evidence type="ECO:0000256" key="2">
    <source>
        <dbReference type="ARBA" id="ARBA00022801"/>
    </source>
</evidence>
<comment type="caution">
    <text evidence="3">The sequence shown here is derived from an EMBL/GenBank/DDBJ whole genome shotgun (WGS) entry which is preliminary data.</text>
</comment>
<dbReference type="Pfam" id="PF03747">
    <property type="entry name" value="ADP_ribosyl_GH"/>
    <property type="match status" value="1"/>
</dbReference>
<keyword evidence="2" id="KW-0378">Hydrolase</keyword>
<dbReference type="SUPFAM" id="SSF101478">
    <property type="entry name" value="ADP-ribosylglycohydrolase"/>
    <property type="match status" value="1"/>
</dbReference>
<dbReference type="PANTHER" id="PTHR16222:SF24">
    <property type="entry name" value="ADP-RIBOSYLHYDROLASE ARH3"/>
    <property type="match status" value="1"/>
</dbReference>
<dbReference type="InterPro" id="IPR005502">
    <property type="entry name" value="Ribosyl_crysJ1"/>
</dbReference>
<keyword evidence="4" id="KW-1185">Reference proteome</keyword>
<comment type="similarity">
    <text evidence="1">Belongs to the ADP-ribosylglycohydrolase family.</text>
</comment>
<accession>A0ABW8KWR5</accession>
<dbReference type="InterPro" id="IPR036705">
    <property type="entry name" value="Ribosyl_crysJ1_sf"/>
</dbReference>
<dbReference type="InterPro" id="IPR050792">
    <property type="entry name" value="ADP-ribosylglycohydrolase"/>
</dbReference>
<dbReference type="EMBL" id="JBJDOT010000007">
    <property type="protein sequence ID" value="MFK3863693.1"/>
    <property type="molecule type" value="Genomic_DNA"/>
</dbReference>
<dbReference type="RefSeq" id="WP_404675101.1">
    <property type="nucleotide sequence ID" value="NZ_JBJDOT010000007.1"/>
</dbReference>
<protein>
    <submittedName>
        <fullName evidence="3">ADP-ribosylglycohydrolase family protein</fullName>
    </submittedName>
</protein>
<dbReference type="PANTHER" id="PTHR16222">
    <property type="entry name" value="ADP-RIBOSYLGLYCOHYDROLASE"/>
    <property type="match status" value="1"/>
</dbReference>
<dbReference type="Gene3D" id="1.10.4080.10">
    <property type="entry name" value="ADP-ribosylation/Crystallin J1"/>
    <property type="match status" value="1"/>
</dbReference>
<dbReference type="Proteomes" id="UP001620262">
    <property type="component" value="Unassembled WGS sequence"/>
</dbReference>
<evidence type="ECO:0000313" key="3">
    <source>
        <dbReference type="EMBL" id="MFK3863693.1"/>
    </source>
</evidence>
<evidence type="ECO:0000256" key="1">
    <source>
        <dbReference type="ARBA" id="ARBA00010702"/>
    </source>
</evidence>
<sequence length="279" mass="31363">MLLEIAIADAYGAGFEFSTLDKVKSHNNLSTYCNHDLYGFKAKYTDDMQMTIAIAEVLISKSNYTSELIADKFVECFNRDRRLGYSKGFYKLLTRVKSGRDLMVQIRPNSSRNGAAMRSVPIGFFKDKSQLLEFATLQSKITHNTDIAIQSCCAIALASHFGVRKNGKIADLKAFLEKENYSRWDFNWSGPVSVSAYDTVSAVFSCLIKNNNLKDLLYNCVDLSGDTDSVASIAIGLACCFDEYDKNLPSSLFLKLDELQYGADFLNKLEVKLHDRFEL</sequence>